<accession>X0TAG4</accession>
<comment type="caution">
    <text evidence="1">The sequence shown here is derived from an EMBL/GenBank/DDBJ whole genome shotgun (WGS) entry which is preliminary data.</text>
</comment>
<gene>
    <name evidence="1" type="ORF">S01H1_04631</name>
</gene>
<protein>
    <recommendedName>
        <fullName evidence="2">ParB/Sulfiredoxin domain-containing protein</fullName>
    </recommendedName>
</protein>
<dbReference type="AlphaFoldDB" id="X0TAG4"/>
<sequence length="287" mass="33008">MFTKIKKESITLNVRRAEELLKLNVFKNQRPLRPMWVNDLTNKMREGLFTSGHIAVAIYNGEKYLVNGQHQCHSAIISKMRPDVIYEEYRCDTMDDVSLLYGQFDNHKSRSLQNLVAMEMEALGLDWPRRVGSLVVSGAAMREGIGAKSKDVKVPLLKKYLPSGKQIKNILTDVDDGDTLNSYRHLTRAPVIHAMILTLEKSQSDSWRFWVDVRDGEGMKRVQPQYKLREFLKESNFDKGRGASGNNRRTVGQHEMTSRCIIAWNAYRKNITTNLKYHPTKPIPRAV</sequence>
<evidence type="ECO:0008006" key="2">
    <source>
        <dbReference type="Google" id="ProtNLM"/>
    </source>
</evidence>
<name>X0TAG4_9ZZZZ</name>
<reference evidence="1" key="1">
    <citation type="journal article" date="2014" name="Front. Microbiol.">
        <title>High frequency of phylogenetically diverse reductive dehalogenase-homologous genes in deep subseafloor sedimentary metagenomes.</title>
        <authorList>
            <person name="Kawai M."/>
            <person name="Futagami T."/>
            <person name="Toyoda A."/>
            <person name="Takaki Y."/>
            <person name="Nishi S."/>
            <person name="Hori S."/>
            <person name="Arai W."/>
            <person name="Tsubouchi T."/>
            <person name="Morono Y."/>
            <person name="Uchiyama I."/>
            <person name="Ito T."/>
            <person name="Fujiyama A."/>
            <person name="Inagaki F."/>
            <person name="Takami H."/>
        </authorList>
    </citation>
    <scope>NUCLEOTIDE SEQUENCE</scope>
    <source>
        <strain evidence="1">Expedition CK06-06</strain>
    </source>
</reference>
<evidence type="ECO:0000313" key="1">
    <source>
        <dbReference type="EMBL" id="GAF85187.1"/>
    </source>
</evidence>
<dbReference type="EMBL" id="BARS01002434">
    <property type="protein sequence ID" value="GAF85187.1"/>
    <property type="molecule type" value="Genomic_DNA"/>
</dbReference>
<organism evidence="1">
    <name type="scientific">marine sediment metagenome</name>
    <dbReference type="NCBI Taxonomy" id="412755"/>
    <lineage>
        <taxon>unclassified sequences</taxon>
        <taxon>metagenomes</taxon>
        <taxon>ecological metagenomes</taxon>
    </lineage>
</organism>
<proteinExistence type="predicted"/>